<dbReference type="GO" id="GO:0003697">
    <property type="term" value="F:single-stranded DNA binding"/>
    <property type="evidence" value="ECO:0007669"/>
    <property type="project" value="TreeGrafter"/>
</dbReference>
<dbReference type="InterPro" id="IPR014892">
    <property type="entry name" value="RPA_C"/>
</dbReference>
<comment type="similarity">
    <text evidence="2">Belongs to the replication factor A protein 2 family.</text>
</comment>
<name>A0AAN6U4J3_9PEZI</name>
<keyword evidence="3" id="KW-0235">DNA replication</keyword>
<dbReference type="PANTHER" id="PTHR13989:SF16">
    <property type="entry name" value="REPLICATION PROTEIN A2"/>
    <property type="match status" value="1"/>
</dbReference>
<accession>A0AAN6U4J3</accession>
<evidence type="ECO:0000313" key="7">
    <source>
        <dbReference type="EMBL" id="KAK4126124.1"/>
    </source>
</evidence>
<dbReference type="RefSeq" id="XP_062649895.1">
    <property type="nucleotide sequence ID" value="XM_062794517.1"/>
</dbReference>
<evidence type="ECO:0000256" key="3">
    <source>
        <dbReference type="ARBA" id="ARBA00022705"/>
    </source>
</evidence>
<dbReference type="InterPro" id="IPR040260">
    <property type="entry name" value="RFA2-like"/>
</dbReference>
<evidence type="ECO:0000313" key="8">
    <source>
        <dbReference type="Proteomes" id="UP001302602"/>
    </source>
</evidence>
<dbReference type="Gene3D" id="1.10.10.10">
    <property type="entry name" value="Winged helix-like DNA-binding domain superfamily/Winged helix DNA-binding domain"/>
    <property type="match status" value="1"/>
</dbReference>
<dbReference type="GO" id="GO:0000781">
    <property type="term" value="C:chromosome, telomeric region"/>
    <property type="evidence" value="ECO:0007669"/>
    <property type="project" value="TreeGrafter"/>
</dbReference>
<feature type="domain" description="Replication protein A C-terminal" evidence="6">
    <location>
        <begin position="145"/>
        <end position="253"/>
    </location>
</feature>
<evidence type="ECO:0000256" key="4">
    <source>
        <dbReference type="ARBA" id="ARBA00023125"/>
    </source>
</evidence>
<dbReference type="GO" id="GO:0035861">
    <property type="term" value="C:site of double-strand break"/>
    <property type="evidence" value="ECO:0007669"/>
    <property type="project" value="TreeGrafter"/>
</dbReference>
<dbReference type="GO" id="GO:0000724">
    <property type="term" value="P:double-strand break repair via homologous recombination"/>
    <property type="evidence" value="ECO:0007669"/>
    <property type="project" value="TreeGrafter"/>
</dbReference>
<dbReference type="SUPFAM" id="SSF50249">
    <property type="entry name" value="Nucleic acid-binding proteins"/>
    <property type="match status" value="1"/>
</dbReference>
<gene>
    <name evidence="7" type="ORF">N657DRAFT_654575</name>
</gene>
<keyword evidence="4" id="KW-0238">DNA-binding</keyword>
<dbReference type="Proteomes" id="UP001302602">
    <property type="component" value="Unassembled WGS sequence"/>
</dbReference>
<evidence type="ECO:0000259" key="6">
    <source>
        <dbReference type="Pfam" id="PF08784"/>
    </source>
</evidence>
<dbReference type="PANTHER" id="PTHR13989">
    <property type="entry name" value="REPLICATION PROTEIN A-RELATED"/>
    <property type="match status" value="1"/>
</dbReference>
<proteinExistence type="inferred from homology"/>
<keyword evidence="8" id="KW-1185">Reference proteome</keyword>
<sequence length="260" mass="27914">MAAVLWVHLSKAARAARESFADDTLRPVTIKQLVDCKEAYPSAELAIDGMPTTQVTLIGQIRAVNPQAINITYRIDDGTGLIDVKKWIDADKGETTPRFGVDTYVRVYGRLQSFNGKRHVGAHYIRAIDDFNEVNYHLLEATYVHLCLTKGTSADGQPQQQGGGGMDTGGDSMFVDGGYGAGGVGDSAGMQARLSPCSRNARTVFNFLANSAPGDGAHLNQVASGTGLSVRDIMSATEELLGHGLIYTTEDDETWAILEC</sequence>
<dbReference type="InterPro" id="IPR014646">
    <property type="entry name" value="Rfa2/RPA32"/>
</dbReference>
<dbReference type="SUPFAM" id="SSF46785">
    <property type="entry name" value="Winged helix' DNA-binding domain"/>
    <property type="match status" value="1"/>
</dbReference>
<evidence type="ECO:0000256" key="2">
    <source>
        <dbReference type="ARBA" id="ARBA00007815"/>
    </source>
</evidence>
<dbReference type="GO" id="GO:0005662">
    <property type="term" value="C:DNA replication factor A complex"/>
    <property type="evidence" value="ECO:0007669"/>
    <property type="project" value="TreeGrafter"/>
</dbReference>
<dbReference type="CDD" id="cd04478">
    <property type="entry name" value="RPA2_DBD_D"/>
    <property type="match status" value="1"/>
</dbReference>
<reference evidence="7" key="1">
    <citation type="journal article" date="2023" name="Mol. Phylogenet. Evol.">
        <title>Genome-scale phylogeny and comparative genomics of the fungal order Sordariales.</title>
        <authorList>
            <person name="Hensen N."/>
            <person name="Bonometti L."/>
            <person name="Westerberg I."/>
            <person name="Brannstrom I.O."/>
            <person name="Guillou S."/>
            <person name="Cros-Aarteil S."/>
            <person name="Calhoun S."/>
            <person name="Haridas S."/>
            <person name="Kuo A."/>
            <person name="Mondo S."/>
            <person name="Pangilinan J."/>
            <person name="Riley R."/>
            <person name="LaButti K."/>
            <person name="Andreopoulos B."/>
            <person name="Lipzen A."/>
            <person name="Chen C."/>
            <person name="Yan M."/>
            <person name="Daum C."/>
            <person name="Ng V."/>
            <person name="Clum A."/>
            <person name="Steindorff A."/>
            <person name="Ohm R.A."/>
            <person name="Martin F."/>
            <person name="Silar P."/>
            <person name="Natvig D.O."/>
            <person name="Lalanne C."/>
            <person name="Gautier V."/>
            <person name="Ament-Velasquez S.L."/>
            <person name="Kruys A."/>
            <person name="Hutchinson M.I."/>
            <person name="Powell A.J."/>
            <person name="Barry K."/>
            <person name="Miller A.N."/>
            <person name="Grigoriev I.V."/>
            <person name="Debuchy R."/>
            <person name="Gladieux P."/>
            <person name="Hiltunen Thoren M."/>
            <person name="Johannesson H."/>
        </authorList>
    </citation>
    <scope>NUCLEOTIDE SEQUENCE</scope>
    <source>
        <strain evidence="7">CBS 731.68</strain>
    </source>
</reference>
<comment type="caution">
    <text evidence="7">The sequence shown here is derived from an EMBL/GenBank/DDBJ whole genome shotgun (WGS) entry which is preliminary data.</text>
</comment>
<protein>
    <submittedName>
        <fullName evidence="7">Replication protein A, subunit RPA32</fullName>
    </submittedName>
</protein>
<dbReference type="AlphaFoldDB" id="A0AAN6U4J3"/>
<reference evidence="7" key="2">
    <citation type="submission" date="2023-05" db="EMBL/GenBank/DDBJ databases">
        <authorList>
            <consortium name="Lawrence Berkeley National Laboratory"/>
            <person name="Steindorff A."/>
            <person name="Hensen N."/>
            <person name="Bonometti L."/>
            <person name="Westerberg I."/>
            <person name="Brannstrom I.O."/>
            <person name="Guillou S."/>
            <person name="Cros-Aarteil S."/>
            <person name="Calhoun S."/>
            <person name="Haridas S."/>
            <person name="Kuo A."/>
            <person name="Mondo S."/>
            <person name="Pangilinan J."/>
            <person name="Riley R."/>
            <person name="Labutti K."/>
            <person name="Andreopoulos B."/>
            <person name="Lipzen A."/>
            <person name="Chen C."/>
            <person name="Yanf M."/>
            <person name="Daum C."/>
            <person name="Ng V."/>
            <person name="Clum A."/>
            <person name="Ohm R."/>
            <person name="Martin F."/>
            <person name="Silar P."/>
            <person name="Natvig D."/>
            <person name="Lalanne C."/>
            <person name="Gautier V."/>
            <person name="Ament-Velasquez S.L."/>
            <person name="Kruys A."/>
            <person name="Hutchinson M.I."/>
            <person name="Powell A.J."/>
            <person name="Barry K."/>
            <person name="Miller A.N."/>
            <person name="Grigoriev I.V."/>
            <person name="Debuchy R."/>
            <person name="Gladieux P."/>
            <person name="Thoren M.H."/>
            <person name="Johannesson H."/>
        </authorList>
    </citation>
    <scope>NUCLEOTIDE SEQUENCE</scope>
    <source>
        <strain evidence="7">CBS 731.68</strain>
    </source>
</reference>
<dbReference type="GeneID" id="87831286"/>
<dbReference type="InterPro" id="IPR036388">
    <property type="entry name" value="WH-like_DNA-bd_sf"/>
</dbReference>
<dbReference type="InterPro" id="IPR012340">
    <property type="entry name" value="NA-bd_OB-fold"/>
</dbReference>
<dbReference type="Pfam" id="PF08784">
    <property type="entry name" value="RPA_C"/>
    <property type="match status" value="1"/>
</dbReference>
<evidence type="ECO:0000256" key="1">
    <source>
        <dbReference type="ARBA" id="ARBA00004123"/>
    </source>
</evidence>
<dbReference type="GO" id="GO:0006260">
    <property type="term" value="P:DNA replication"/>
    <property type="evidence" value="ECO:0007669"/>
    <property type="project" value="UniProtKB-KW"/>
</dbReference>
<comment type="subcellular location">
    <subcellularLocation>
        <location evidence="1">Nucleus</location>
    </subcellularLocation>
</comment>
<keyword evidence="5" id="KW-0539">Nucleus</keyword>
<dbReference type="EMBL" id="MU853225">
    <property type="protein sequence ID" value="KAK4126124.1"/>
    <property type="molecule type" value="Genomic_DNA"/>
</dbReference>
<dbReference type="PIRSF" id="PIRSF036949">
    <property type="entry name" value="RPA32"/>
    <property type="match status" value="1"/>
</dbReference>
<evidence type="ECO:0000256" key="5">
    <source>
        <dbReference type="ARBA" id="ARBA00023242"/>
    </source>
</evidence>
<dbReference type="GO" id="GO:0006289">
    <property type="term" value="P:nucleotide-excision repair"/>
    <property type="evidence" value="ECO:0007669"/>
    <property type="project" value="TreeGrafter"/>
</dbReference>
<dbReference type="Gene3D" id="2.40.50.140">
    <property type="entry name" value="Nucleic acid-binding proteins"/>
    <property type="match status" value="1"/>
</dbReference>
<organism evidence="7 8">
    <name type="scientific">Parathielavia appendiculata</name>
    <dbReference type="NCBI Taxonomy" id="2587402"/>
    <lineage>
        <taxon>Eukaryota</taxon>
        <taxon>Fungi</taxon>
        <taxon>Dikarya</taxon>
        <taxon>Ascomycota</taxon>
        <taxon>Pezizomycotina</taxon>
        <taxon>Sordariomycetes</taxon>
        <taxon>Sordariomycetidae</taxon>
        <taxon>Sordariales</taxon>
        <taxon>Chaetomiaceae</taxon>
        <taxon>Parathielavia</taxon>
    </lineage>
</organism>
<dbReference type="InterPro" id="IPR036390">
    <property type="entry name" value="WH_DNA-bd_sf"/>
</dbReference>